<feature type="compositionally biased region" description="Acidic residues" evidence="7">
    <location>
        <begin position="280"/>
        <end position="290"/>
    </location>
</feature>
<keyword evidence="8" id="KW-0472">Membrane</keyword>
<comment type="caution">
    <text evidence="10">The sequence shown here is derived from an EMBL/GenBank/DDBJ whole genome shotgun (WGS) entry which is preliminary data.</text>
</comment>
<dbReference type="InterPro" id="IPR000719">
    <property type="entry name" value="Prot_kinase_dom"/>
</dbReference>
<sequence>MARNIGSRYTAHQILGRGSAGTVWLGEGPEGPVAIKLLREDLASDQELVGRFVQERTALLGLDHPHVVAVRDLVVDGNDLALVMTLVRGTDLRTRLDRERRLAPEAAVAIIADVADGLAAAHKAQIVHRDVKPENILLDMEGPLGPGGAHPALLTDFGVAKLIDTPRRTKATKIIGTPDYLAPEIVEGLPPRAAVDIYALATVLYELLAGFTPFGGGHPGAVLRRHVTETVVPLPGIPEELWQLLVQCLAKAPASRLRASELAVRLRDLLPLLAGIPPLEVDEPGPEESEQAPAYDEQQYTPAADEPRRRGAVPLVPGSAPDSNRDTHTSMRVPAPDELAGGPLGTARAPRAPGRPRPGSARNKAVSVRKRRITLGAVAVLLCAAVAVGGWLATGGGDGGGTPQDSENSAPASP</sequence>
<dbReference type="Proteomes" id="UP000323242">
    <property type="component" value="Unassembled WGS sequence"/>
</dbReference>
<evidence type="ECO:0000259" key="9">
    <source>
        <dbReference type="PROSITE" id="PS50011"/>
    </source>
</evidence>
<organism evidence="10 11">
    <name type="scientific">Streptomyces parvus</name>
    <dbReference type="NCBI Taxonomy" id="66428"/>
    <lineage>
        <taxon>Bacteria</taxon>
        <taxon>Bacillati</taxon>
        <taxon>Actinomycetota</taxon>
        <taxon>Actinomycetes</taxon>
        <taxon>Kitasatosporales</taxon>
        <taxon>Streptomycetaceae</taxon>
        <taxon>Streptomyces</taxon>
    </lineage>
</organism>
<dbReference type="PROSITE" id="PS00108">
    <property type="entry name" value="PROTEIN_KINASE_ST"/>
    <property type="match status" value="1"/>
</dbReference>
<accession>A0A5D4JFC2</accession>
<dbReference type="EC" id="2.7.11.1" evidence="1"/>
<dbReference type="GO" id="GO:0004674">
    <property type="term" value="F:protein serine/threonine kinase activity"/>
    <property type="evidence" value="ECO:0007669"/>
    <property type="project" value="UniProtKB-KW"/>
</dbReference>
<feature type="transmembrane region" description="Helical" evidence="8">
    <location>
        <begin position="373"/>
        <end position="393"/>
    </location>
</feature>
<dbReference type="SMART" id="SM00220">
    <property type="entry name" value="S_TKc"/>
    <property type="match status" value="1"/>
</dbReference>
<evidence type="ECO:0000256" key="4">
    <source>
        <dbReference type="ARBA" id="ARBA00022741"/>
    </source>
</evidence>
<keyword evidence="4" id="KW-0547">Nucleotide-binding</keyword>
<keyword evidence="3" id="KW-0808">Transferase</keyword>
<feature type="region of interest" description="Disordered" evidence="7">
    <location>
        <begin position="278"/>
        <end position="365"/>
    </location>
</feature>
<dbReference type="CDD" id="cd14014">
    <property type="entry name" value="STKc_PknB_like"/>
    <property type="match status" value="1"/>
</dbReference>
<keyword evidence="8" id="KW-1133">Transmembrane helix</keyword>
<dbReference type="Gene3D" id="1.10.510.10">
    <property type="entry name" value="Transferase(Phosphotransferase) domain 1"/>
    <property type="match status" value="1"/>
</dbReference>
<dbReference type="GO" id="GO:0005524">
    <property type="term" value="F:ATP binding"/>
    <property type="evidence" value="ECO:0007669"/>
    <property type="project" value="UniProtKB-KW"/>
</dbReference>
<evidence type="ECO:0000256" key="3">
    <source>
        <dbReference type="ARBA" id="ARBA00022679"/>
    </source>
</evidence>
<dbReference type="PANTHER" id="PTHR43289">
    <property type="entry name" value="MITOGEN-ACTIVATED PROTEIN KINASE KINASE KINASE 20-RELATED"/>
    <property type="match status" value="1"/>
</dbReference>
<evidence type="ECO:0000256" key="2">
    <source>
        <dbReference type="ARBA" id="ARBA00022527"/>
    </source>
</evidence>
<gene>
    <name evidence="10" type="ORF">FY004_12500</name>
</gene>
<dbReference type="Gene3D" id="3.30.200.20">
    <property type="entry name" value="Phosphorylase Kinase, domain 1"/>
    <property type="match status" value="1"/>
</dbReference>
<keyword evidence="2 10" id="KW-0723">Serine/threonine-protein kinase</keyword>
<evidence type="ECO:0000313" key="10">
    <source>
        <dbReference type="EMBL" id="TYR64267.1"/>
    </source>
</evidence>
<dbReference type="InterPro" id="IPR008271">
    <property type="entry name" value="Ser/Thr_kinase_AS"/>
</dbReference>
<keyword evidence="8" id="KW-0812">Transmembrane</keyword>
<dbReference type="PANTHER" id="PTHR43289:SF6">
    <property type="entry name" value="SERINE_THREONINE-PROTEIN KINASE NEKL-3"/>
    <property type="match status" value="1"/>
</dbReference>
<evidence type="ECO:0000256" key="1">
    <source>
        <dbReference type="ARBA" id="ARBA00012513"/>
    </source>
</evidence>
<feature type="domain" description="Protein kinase" evidence="9">
    <location>
        <begin position="9"/>
        <end position="273"/>
    </location>
</feature>
<name>A0A5D4JFC2_9ACTN</name>
<evidence type="ECO:0000313" key="11">
    <source>
        <dbReference type="Proteomes" id="UP000323242"/>
    </source>
</evidence>
<proteinExistence type="predicted"/>
<dbReference type="PROSITE" id="PS50011">
    <property type="entry name" value="PROTEIN_KINASE_DOM"/>
    <property type="match status" value="1"/>
</dbReference>
<evidence type="ECO:0000256" key="7">
    <source>
        <dbReference type="SAM" id="MobiDB-lite"/>
    </source>
</evidence>
<evidence type="ECO:0000256" key="8">
    <source>
        <dbReference type="SAM" id="Phobius"/>
    </source>
</evidence>
<keyword evidence="11" id="KW-1185">Reference proteome</keyword>
<feature type="compositionally biased region" description="Low complexity" evidence="7">
    <location>
        <begin position="345"/>
        <end position="362"/>
    </location>
</feature>
<protein>
    <recommendedName>
        <fullName evidence="1">non-specific serine/threonine protein kinase</fullName>
        <ecNumber evidence="1">2.7.11.1</ecNumber>
    </recommendedName>
</protein>
<dbReference type="Pfam" id="PF00069">
    <property type="entry name" value="Pkinase"/>
    <property type="match status" value="1"/>
</dbReference>
<dbReference type="EMBL" id="VSZQ01000053">
    <property type="protein sequence ID" value="TYR64267.1"/>
    <property type="molecule type" value="Genomic_DNA"/>
</dbReference>
<dbReference type="SUPFAM" id="SSF56112">
    <property type="entry name" value="Protein kinase-like (PK-like)"/>
    <property type="match status" value="1"/>
</dbReference>
<dbReference type="RefSeq" id="WP_109198081.1">
    <property type="nucleotide sequence ID" value="NZ_VSZQ01000053.1"/>
</dbReference>
<keyword evidence="6" id="KW-0067">ATP-binding</keyword>
<reference evidence="10 11" key="1">
    <citation type="submission" date="2019-08" db="EMBL/GenBank/DDBJ databases">
        <title>Draft genome for granaticin producer strain Streptomyces parvus C05.</title>
        <authorList>
            <person name="Gonzalez-Pimentel J.L."/>
        </authorList>
    </citation>
    <scope>NUCLEOTIDE SEQUENCE [LARGE SCALE GENOMIC DNA]</scope>
    <source>
        <strain evidence="10 11">C05</strain>
    </source>
</reference>
<dbReference type="InterPro" id="IPR011009">
    <property type="entry name" value="Kinase-like_dom_sf"/>
</dbReference>
<evidence type="ECO:0000256" key="6">
    <source>
        <dbReference type="ARBA" id="ARBA00022840"/>
    </source>
</evidence>
<evidence type="ECO:0000256" key="5">
    <source>
        <dbReference type="ARBA" id="ARBA00022777"/>
    </source>
</evidence>
<keyword evidence="5 10" id="KW-0418">Kinase</keyword>
<dbReference type="AlphaFoldDB" id="A0A5D4JFC2"/>